<dbReference type="PANTHER" id="PTHR36978">
    <property type="entry name" value="P-LOOP CONTAINING NUCLEOTIDE TRIPHOSPHATE HYDROLASE"/>
    <property type="match status" value="1"/>
</dbReference>
<protein>
    <submittedName>
        <fullName evidence="2">Uncharacterized protein</fullName>
    </submittedName>
</protein>
<accession>A0A507AX05</accession>
<dbReference type="EMBL" id="SKBQ01000073">
    <property type="protein sequence ID" value="TPX08810.1"/>
    <property type="molecule type" value="Genomic_DNA"/>
</dbReference>
<dbReference type="Proteomes" id="UP000319257">
    <property type="component" value="Unassembled WGS sequence"/>
</dbReference>
<dbReference type="InterPro" id="IPR027417">
    <property type="entry name" value="P-loop_NTPase"/>
</dbReference>
<keyword evidence="1" id="KW-0812">Transmembrane</keyword>
<dbReference type="GeneID" id="41977197"/>
<dbReference type="AlphaFoldDB" id="A0A507AX05"/>
<evidence type="ECO:0000313" key="3">
    <source>
        <dbReference type="Proteomes" id="UP000319257"/>
    </source>
</evidence>
<dbReference type="InParanoid" id="A0A507AX05"/>
<proteinExistence type="predicted"/>
<comment type="caution">
    <text evidence="2">The sequence shown here is derived from an EMBL/GenBank/DDBJ whole genome shotgun (WGS) entry which is preliminary data.</text>
</comment>
<dbReference type="Pfam" id="PF17784">
    <property type="entry name" value="Sulfotransfer_4"/>
    <property type="match status" value="2"/>
</dbReference>
<reference evidence="2 3" key="1">
    <citation type="submission" date="2019-06" db="EMBL/GenBank/DDBJ databases">
        <title>Draft genome sequence of the filamentous fungus Phialemoniopsis curvata isolated from diesel fuel.</title>
        <authorList>
            <person name="Varaljay V.A."/>
            <person name="Lyon W.J."/>
            <person name="Crouch A.L."/>
            <person name="Drake C.E."/>
            <person name="Hollomon J.M."/>
            <person name="Nadeau L.J."/>
            <person name="Nunn H.S."/>
            <person name="Stevenson B.S."/>
            <person name="Bojanowski C.L."/>
            <person name="Crookes-Goodson W.J."/>
        </authorList>
    </citation>
    <scope>NUCLEOTIDE SEQUENCE [LARGE SCALE GENOMIC DNA]</scope>
    <source>
        <strain evidence="2 3">D216</strain>
    </source>
</reference>
<evidence type="ECO:0000256" key="1">
    <source>
        <dbReference type="SAM" id="Phobius"/>
    </source>
</evidence>
<dbReference type="PANTHER" id="PTHR36978:SF4">
    <property type="entry name" value="P-LOOP CONTAINING NUCLEOSIDE TRIPHOSPHATE HYDROLASE PROTEIN"/>
    <property type="match status" value="1"/>
</dbReference>
<gene>
    <name evidence="2" type="ORF">E0L32_009750</name>
</gene>
<dbReference type="STRING" id="1093900.A0A507AX05"/>
<organism evidence="2 3">
    <name type="scientific">Thyridium curvatum</name>
    <dbReference type="NCBI Taxonomy" id="1093900"/>
    <lineage>
        <taxon>Eukaryota</taxon>
        <taxon>Fungi</taxon>
        <taxon>Dikarya</taxon>
        <taxon>Ascomycota</taxon>
        <taxon>Pezizomycotina</taxon>
        <taxon>Sordariomycetes</taxon>
        <taxon>Sordariomycetidae</taxon>
        <taxon>Thyridiales</taxon>
        <taxon>Thyridiaceae</taxon>
        <taxon>Thyridium</taxon>
    </lineage>
</organism>
<dbReference type="SUPFAM" id="SSF52540">
    <property type="entry name" value="P-loop containing nucleoside triphosphate hydrolases"/>
    <property type="match status" value="1"/>
</dbReference>
<dbReference type="InterPro" id="IPR040632">
    <property type="entry name" value="Sulfotransfer_4"/>
</dbReference>
<dbReference type="RefSeq" id="XP_030990521.1">
    <property type="nucleotide sequence ID" value="XM_031144747.1"/>
</dbReference>
<name>A0A507AX05_9PEZI</name>
<dbReference type="Gene3D" id="3.40.50.300">
    <property type="entry name" value="P-loop containing nucleotide triphosphate hydrolases"/>
    <property type="match status" value="2"/>
</dbReference>
<keyword evidence="3" id="KW-1185">Reference proteome</keyword>
<sequence length="320" mass="34900">MHGADPSYITLFGLKSAHAAIVSPNNPMNTYTDGLQDSTGSVSRLESHNQPPLDLEIDLGQNKMAPPGNITPFAPGPPRKKQVISLGFYRTGSQSLKEALTILGYRDVFHSSAIVADMEQWRSLAEVTEANVPSLPSYAGGDYTTAADWDAYFGPCEALTDVTPFAVSLLAAYPDAKVVLVRPRPAQRPLARAAADGRAAWAMYAGMLGVGDLRKLRDRRVLRAGYERHHGLVRRLVPPGRLLEIDLADLGWGPLCAFLGKEVPPGDVPFPRLNESRVFRNEFRRLHRSMLAAALAMLCGYVGLPLLVLAGAVWYARTRV</sequence>
<keyword evidence="1" id="KW-0472">Membrane</keyword>
<evidence type="ECO:0000313" key="2">
    <source>
        <dbReference type="EMBL" id="TPX08810.1"/>
    </source>
</evidence>
<keyword evidence="1" id="KW-1133">Transmembrane helix</keyword>
<dbReference type="OrthoDB" id="408152at2759"/>
<feature type="transmembrane region" description="Helical" evidence="1">
    <location>
        <begin position="290"/>
        <end position="316"/>
    </location>
</feature>